<evidence type="ECO:0000313" key="4">
    <source>
        <dbReference type="Proteomes" id="UP000257123"/>
    </source>
</evidence>
<name>A0A371QXP8_9CREN</name>
<evidence type="ECO:0000313" key="3">
    <source>
        <dbReference type="Proteomes" id="UP000256877"/>
    </source>
</evidence>
<organism evidence="1 4">
    <name type="scientific">Pyrobaculum aerophilum</name>
    <dbReference type="NCBI Taxonomy" id="13773"/>
    <lineage>
        <taxon>Archaea</taxon>
        <taxon>Thermoproteota</taxon>
        <taxon>Thermoprotei</taxon>
        <taxon>Thermoproteales</taxon>
        <taxon>Thermoproteaceae</taxon>
        <taxon>Pyrobaculum</taxon>
    </lineage>
</organism>
<proteinExistence type="predicted"/>
<evidence type="ECO:0000313" key="1">
    <source>
        <dbReference type="EMBL" id="RFA95314.1"/>
    </source>
</evidence>
<dbReference type="EMBL" id="NMUF01000047">
    <property type="protein sequence ID" value="RFA95884.1"/>
    <property type="molecule type" value="Genomic_DNA"/>
</dbReference>
<accession>A0A371QXP8</accession>
<protein>
    <submittedName>
        <fullName evidence="1">Uncharacterized protein</fullName>
    </submittedName>
</protein>
<dbReference type="AlphaFoldDB" id="A0A371QXP8"/>
<comment type="caution">
    <text evidence="1">The sequence shown here is derived from an EMBL/GenBank/DDBJ whole genome shotgun (WGS) entry which is preliminary data.</text>
</comment>
<evidence type="ECO:0000313" key="2">
    <source>
        <dbReference type="EMBL" id="RFA95884.1"/>
    </source>
</evidence>
<dbReference type="Proteomes" id="UP000257123">
    <property type="component" value="Unassembled WGS sequence"/>
</dbReference>
<dbReference type="EMBL" id="NMUE01000023">
    <property type="protein sequence ID" value="RFA95314.1"/>
    <property type="molecule type" value="Genomic_DNA"/>
</dbReference>
<dbReference type="RefSeq" id="WP_116421303.1">
    <property type="nucleotide sequence ID" value="NZ_NMUE01000023.1"/>
</dbReference>
<dbReference type="OrthoDB" id="28556at2157"/>
<gene>
    <name evidence="1" type="ORF">CGL51_07735</name>
    <name evidence="2" type="ORF">CGL52_12055</name>
</gene>
<sequence length="109" mass="12492">MSKEVVYYMLHSQVIRILESLGAHKLALEVERAGMGHEIYDYLDRAFSLYYAEYGGVNCRWLKQAIENNWDKVVGTVLPGLLRQYLAAHGERGDARRYKTSEVKGVVVK</sequence>
<dbReference type="Proteomes" id="UP000256877">
    <property type="component" value="Unassembled WGS sequence"/>
</dbReference>
<reference evidence="3 4" key="1">
    <citation type="submission" date="2017-07" db="EMBL/GenBank/DDBJ databases">
        <title>Draft genome sequence of aerobic hyperthermophilic archaea, Pyrobaculum aerophilum YKB31 and YKB32.</title>
        <authorList>
            <person name="Mochizuki T."/>
            <person name="Berliner A.J."/>
            <person name="Yoshida-Takashima Y."/>
            <person name="Takaki Y."/>
            <person name="Nunoura T."/>
            <person name="Takai K."/>
        </authorList>
    </citation>
    <scope>NUCLEOTIDE SEQUENCE [LARGE SCALE GENOMIC DNA]</scope>
    <source>
        <strain evidence="1 4">YKB31</strain>
        <strain evidence="2 3">YKB32</strain>
    </source>
</reference>